<dbReference type="GO" id="GO:0003677">
    <property type="term" value="F:DNA binding"/>
    <property type="evidence" value="ECO:0007669"/>
    <property type="project" value="InterPro"/>
</dbReference>
<comment type="similarity">
    <text evidence="1 5">Belongs to the DNA glycosylase MPG family.</text>
</comment>
<dbReference type="Gene3D" id="3.10.300.10">
    <property type="entry name" value="Methylpurine-DNA glycosylase (MPG)"/>
    <property type="match status" value="1"/>
</dbReference>
<dbReference type="OrthoDB" id="9794313at2"/>
<gene>
    <name evidence="6" type="ORF">FPZ11_00855</name>
</gene>
<dbReference type="NCBIfam" id="TIGR00567">
    <property type="entry name" value="3mg"/>
    <property type="match status" value="1"/>
</dbReference>
<keyword evidence="6" id="KW-0326">Glycosidase</keyword>
<dbReference type="RefSeq" id="WP_146317575.1">
    <property type="nucleotide sequence ID" value="NZ_CP042305.1"/>
</dbReference>
<dbReference type="PANTHER" id="PTHR10429">
    <property type="entry name" value="DNA-3-METHYLADENINE GLYCOSYLASE"/>
    <property type="match status" value="1"/>
</dbReference>
<keyword evidence="3 5" id="KW-0378">Hydrolase</keyword>
<dbReference type="AlphaFoldDB" id="A0A5B8LZQ9"/>
<dbReference type="HAMAP" id="MF_00527">
    <property type="entry name" value="3MGH"/>
    <property type="match status" value="1"/>
</dbReference>
<dbReference type="SUPFAM" id="SSF50486">
    <property type="entry name" value="FMT C-terminal domain-like"/>
    <property type="match status" value="1"/>
</dbReference>
<dbReference type="Pfam" id="PF02245">
    <property type="entry name" value="Pur_DNA_glyco"/>
    <property type="match status" value="1"/>
</dbReference>
<dbReference type="InterPro" id="IPR011034">
    <property type="entry name" value="Formyl_transferase-like_C_sf"/>
</dbReference>
<organism evidence="6 7">
    <name type="scientific">Humibacter ginsenosidimutans</name>
    <dbReference type="NCBI Taxonomy" id="2599293"/>
    <lineage>
        <taxon>Bacteria</taxon>
        <taxon>Bacillati</taxon>
        <taxon>Actinomycetota</taxon>
        <taxon>Actinomycetes</taxon>
        <taxon>Micrococcales</taxon>
        <taxon>Microbacteriaceae</taxon>
        <taxon>Humibacter</taxon>
    </lineage>
</organism>
<keyword evidence="7" id="KW-1185">Reference proteome</keyword>
<dbReference type="Proteomes" id="UP000320216">
    <property type="component" value="Chromosome"/>
</dbReference>
<dbReference type="GO" id="GO:0006284">
    <property type="term" value="P:base-excision repair"/>
    <property type="evidence" value="ECO:0007669"/>
    <property type="project" value="InterPro"/>
</dbReference>
<reference evidence="6 7" key="1">
    <citation type="submission" date="2019-07" db="EMBL/GenBank/DDBJ databases">
        <title>Full genome sequence of Humibacter sp. WJ7-1.</title>
        <authorList>
            <person name="Im W.-T."/>
        </authorList>
    </citation>
    <scope>NUCLEOTIDE SEQUENCE [LARGE SCALE GENOMIC DNA]</scope>
    <source>
        <strain evidence="6 7">WJ7-1</strain>
    </source>
</reference>
<protein>
    <recommendedName>
        <fullName evidence="5">Putative 3-methyladenine DNA glycosylase</fullName>
        <ecNumber evidence="5">3.2.2.-</ecNumber>
    </recommendedName>
</protein>
<dbReference type="GO" id="GO:0003905">
    <property type="term" value="F:alkylbase DNA N-glycosylase activity"/>
    <property type="evidence" value="ECO:0007669"/>
    <property type="project" value="InterPro"/>
</dbReference>
<evidence type="ECO:0000256" key="5">
    <source>
        <dbReference type="HAMAP-Rule" id="MF_00527"/>
    </source>
</evidence>
<evidence type="ECO:0000256" key="2">
    <source>
        <dbReference type="ARBA" id="ARBA00022763"/>
    </source>
</evidence>
<sequence>MPSLDRSFFDRPPIEVAPQLLGARLTHITDEGPVTLRITEVEAYLGDGTDPGSHAFRGKTARNAVMFGPPGHVYTYFTYGMHTCANLVCLPEGQASGLLLRGAEVVDGIELARERRGSSVKDRDLARGPARLTIAAGIRLDEGGSDVFAPPFVFEAPAEPVTAFATGPRTGLSGPGGDGMLYPWRFWIPGDPTVSPYKRHPRAHSATAAPGA</sequence>
<dbReference type="EMBL" id="CP042305">
    <property type="protein sequence ID" value="QDZ13546.1"/>
    <property type="molecule type" value="Genomic_DNA"/>
</dbReference>
<dbReference type="KEGG" id="huw:FPZ11_00855"/>
<dbReference type="InterPro" id="IPR003180">
    <property type="entry name" value="MPG"/>
</dbReference>
<dbReference type="CDD" id="cd00540">
    <property type="entry name" value="AAG"/>
    <property type="match status" value="1"/>
</dbReference>
<dbReference type="NCBIfam" id="NF002003">
    <property type="entry name" value="PRK00802.1-3"/>
    <property type="match status" value="1"/>
</dbReference>
<evidence type="ECO:0000313" key="6">
    <source>
        <dbReference type="EMBL" id="QDZ13546.1"/>
    </source>
</evidence>
<dbReference type="InterPro" id="IPR036995">
    <property type="entry name" value="MPG_sf"/>
</dbReference>
<dbReference type="EC" id="3.2.2.-" evidence="5"/>
<evidence type="ECO:0000256" key="3">
    <source>
        <dbReference type="ARBA" id="ARBA00022801"/>
    </source>
</evidence>
<keyword evidence="2 5" id="KW-0227">DNA damage</keyword>
<keyword evidence="4 5" id="KW-0234">DNA repair</keyword>
<name>A0A5B8LZQ9_9MICO</name>
<accession>A0A5B8LZQ9</accession>
<evidence type="ECO:0000256" key="1">
    <source>
        <dbReference type="ARBA" id="ARBA00009232"/>
    </source>
</evidence>
<evidence type="ECO:0000313" key="7">
    <source>
        <dbReference type="Proteomes" id="UP000320216"/>
    </source>
</evidence>
<dbReference type="PANTHER" id="PTHR10429:SF0">
    <property type="entry name" value="DNA-3-METHYLADENINE GLYCOSYLASE"/>
    <property type="match status" value="1"/>
</dbReference>
<proteinExistence type="inferred from homology"/>
<evidence type="ECO:0000256" key="4">
    <source>
        <dbReference type="ARBA" id="ARBA00023204"/>
    </source>
</evidence>